<feature type="region of interest" description="Disordered" evidence="1">
    <location>
        <begin position="1"/>
        <end position="21"/>
    </location>
</feature>
<dbReference type="AlphaFoldDB" id="A0AA39UJF9"/>
<evidence type="ECO:0000256" key="1">
    <source>
        <dbReference type="SAM" id="MobiDB-lite"/>
    </source>
</evidence>
<proteinExistence type="predicted"/>
<comment type="caution">
    <text evidence="2">The sequence shown here is derived from an EMBL/GenBank/DDBJ whole genome shotgun (WGS) entry which is preliminary data.</text>
</comment>
<gene>
    <name evidence="2" type="ORF">IW261DRAFT_1418436</name>
</gene>
<sequence>MNLEMPDDDDSDHMDATTNEDLESVVITTHARPLTVRVPRARPPVHLLNPPAATFDPFACRLPPPQSAQSNESTPAQHAAVFNGHLHPPQDAIPPVPQSGGPSSFDMMIGTAVPTTQGLWDMPSDFEITIFRKHAESYDPHSIPADHIFLNYSRHLGRTLYNDQRQGDILLVQKNQLLKDTIVPTNLDTYIILDPSNFVTDFTFTIDGLAVPPMEQGQLSVAKLVKDRLYASTRVWNFLHAHHDAIGPETPEDEIPAQVIMSLEVRDLWIEGRRGEPGRQGWNIWIVHPTKIASLHAHWLSALRPVFPIRDDSGFGGTAKLISVPFSCKGCKGTSHPTTLCPLKEQLGDILQRPRMDRQQTFQGCGRGGRGGHASNFNGCSNYM</sequence>
<organism evidence="2 3">
    <name type="scientific">Armillaria novae-zelandiae</name>
    <dbReference type="NCBI Taxonomy" id="153914"/>
    <lineage>
        <taxon>Eukaryota</taxon>
        <taxon>Fungi</taxon>
        <taxon>Dikarya</taxon>
        <taxon>Basidiomycota</taxon>
        <taxon>Agaricomycotina</taxon>
        <taxon>Agaricomycetes</taxon>
        <taxon>Agaricomycetidae</taxon>
        <taxon>Agaricales</taxon>
        <taxon>Marasmiineae</taxon>
        <taxon>Physalacriaceae</taxon>
        <taxon>Armillaria</taxon>
    </lineage>
</organism>
<reference evidence="2" key="1">
    <citation type="submission" date="2023-06" db="EMBL/GenBank/DDBJ databases">
        <authorList>
            <consortium name="Lawrence Berkeley National Laboratory"/>
            <person name="Ahrendt S."/>
            <person name="Sahu N."/>
            <person name="Indic B."/>
            <person name="Wong-Bajracharya J."/>
            <person name="Merenyi Z."/>
            <person name="Ke H.-M."/>
            <person name="Monk M."/>
            <person name="Kocsube S."/>
            <person name="Drula E."/>
            <person name="Lipzen A."/>
            <person name="Balint B."/>
            <person name="Henrissat B."/>
            <person name="Andreopoulos B."/>
            <person name="Martin F.M."/>
            <person name="Harder C.B."/>
            <person name="Rigling D."/>
            <person name="Ford K.L."/>
            <person name="Foster G.D."/>
            <person name="Pangilinan J."/>
            <person name="Papanicolaou A."/>
            <person name="Barry K."/>
            <person name="LaButti K."/>
            <person name="Viragh M."/>
            <person name="Koriabine M."/>
            <person name="Yan M."/>
            <person name="Riley R."/>
            <person name="Champramary S."/>
            <person name="Plett K.L."/>
            <person name="Tsai I.J."/>
            <person name="Slot J."/>
            <person name="Sipos G."/>
            <person name="Plett J."/>
            <person name="Nagy L.G."/>
            <person name="Grigoriev I.V."/>
        </authorList>
    </citation>
    <scope>NUCLEOTIDE SEQUENCE</scope>
    <source>
        <strain evidence="2">ICMP 16352</strain>
    </source>
</reference>
<dbReference type="Proteomes" id="UP001175227">
    <property type="component" value="Unassembled WGS sequence"/>
</dbReference>
<accession>A0AA39UJF9</accession>
<evidence type="ECO:0000313" key="3">
    <source>
        <dbReference type="Proteomes" id="UP001175227"/>
    </source>
</evidence>
<dbReference type="EMBL" id="JAUEPR010000008">
    <property type="protein sequence ID" value="KAK0481335.1"/>
    <property type="molecule type" value="Genomic_DNA"/>
</dbReference>
<name>A0AA39UJF9_9AGAR</name>
<keyword evidence="3" id="KW-1185">Reference proteome</keyword>
<evidence type="ECO:0000313" key="2">
    <source>
        <dbReference type="EMBL" id="KAK0481335.1"/>
    </source>
</evidence>
<protein>
    <submittedName>
        <fullName evidence="2">Uncharacterized protein</fullName>
    </submittedName>
</protein>